<keyword evidence="2" id="KW-1185">Reference proteome</keyword>
<accession>A0A9P8UBM5</accession>
<proteinExistence type="predicted"/>
<sequence>MDEYVCSRCDLPNELYRVHYAGSRTSFSSQQGFVALDTTKTFRYDELNEFKQAIRKQFTWSC</sequence>
<dbReference type="RefSeq" id="XP_045952090.1">
    <property type="nucleotide sequence ID" value="XM_046104208.1"/>
</dbReference>
<name>A0A9P8UBM5_9PEZI</name>
<dbReference type="OrthoDB" id="88561at2759"/>
<dbReference type="EMBL" id="JAGPXC010000011">
    <property type="protein sequence ID" value="KAH6645576.1"/>
    <property type="molecule type" value="Genomic_DNA"/>
</dbReference>
<organism evidence="1 2">
    <name type="scientific">Truncatella angustata</name>
    <dbReference type="NCBI Taxonomy" id="152316"/>
    <lineage>
        <taxon>Eukaryota</taxon>
        <taxon>Fungi</taxon>
        <taxon>Dikarya</taxon>
        <taxon>Ascomycota</taxon>
        <taxon>Pezizomycotina</taxon>
        <taxon>Sordariomycetes</taxon>
        <taxon>Xylariomycetidae</taxon>
        <taxon>Amphisphaeriales</taxon>
        <taxon>Sporocadaceae</taxon>
        <taxon>Truncatella</taxon>
    </lineage>
</organism>
<evidence type="ECO:0000313" key="1">
    <source>
        <dbReference type="EMBL" id="KAH6645576.1"/>
    </source>
</evidence>
<dbReference type="Proteomes" id="UP000758603">
    <property type="component" value="Unassembled WGS sequence"/>
</dbReference>
<comment type="caution">
    <text evidence="1">The sequence shown here is derived from an EMBL/GenBank/DDBJ whole genome shotgun (WGS) entry which is preliminary data.</text>
</comment>
<evidence type="ECO:0000313" key="2">
    <source>
        <dbReference type="Proteomes" id="UP000758603"/>
    </source>
</evidence>
<reference evidence="1" key="1">
    <citation type="journal article" date="2021" name="Nat. Commun.">
        <title>Genetic determinants of endophytism in the Arabidopsis root mycobiome.</title>
        <authorList>
            <person name="Mesny F."/>
            <person name="Miyauchi S."/>
            <person name="Thiergart T."/>
            <person name="Pickel B."/>
            <person name="Atanasova L."/>
            <person name="Karlsson M."/>
            <person name="Huettel B."/>
            <person name="Barry K.W."/>
            <person name="Haridas S."/>
            <person name="Chen C."/>
            <person name="Bauer D."/>
            <person name="Andreopoulos W."/>
            <person name="Pangilinan J."/>
            <person name="LaButti K."/>
            <person name="Riley R."/>
            <person name="Lipzen A."/>
            <person name="Clum A."/>
            <person name="Drula E."/>
            <person name="Henrissat B."/>
            <person name="Kohler A."/>
            <person name="Grigoriev I.V."/>
            <person name="Martin F.M."/>
            <person name="Hacquard S."/>
        </authorList>
    </citation>
    <scope>NUCLEOTIDE SEQUENCE</scope>
    <source>
        <strain evidence="1">MPI-SDFR-AT-0073</strain>
    </source>
</reference>
<gene>
    <name evidence="1" type="ORF">BKA67DRAFT_585600</name>
</gene>
<dbReference type="GeneID" id="70133099"/>
<protein>
    <submittedName>
        <fullName evidence="1">Uncharacterized protein</fullName>
    </submittedName>
</protein>
<dbReference type="AlphaFoldDB" id="A0A9P8UBM5"/>